<organism evidence="1 2">
    <name type="scientific">Oceanobacillus picturae</name>
    <dbReference type="NCBI Taxonomy" id="171693"/>
    <lineage>
        <taxon>Bacteria</taxon>
        <taxon>Bacillati</taxon>
        <taxon>Bacillota</taxon>
        <taxon>Bacilli</taxon>
        <taxon>Bacillales</taxon>
        <taxon>Bacillaceae</taxon>
        <taxon>Oceanobacillus</taxon>
    </lineage>
</organism>
<proteinExistence type="predicted"/>
<dbReference type="Gene3D" id="2.50.20.10">
    <property type="entry name" value="Lipoprotein localisation LolA/LolB/LppX"/>
    <property type="match status" value="1"/>
</dbReference>
<evidence type="ECO:0000313" key="2">
    <source>
        <dbReference type="Proteomes" id="UP000028863"/>
    </source>
</evidence>
<dbReference type="eggNOG" id="COG2834">
    <property type="taxonomic scope" value="Bacteria"/>
</dbReference>
<keyword evidence="2" id="KW-1185">Reference proteome</keyword>
<dbReference type="STRING" id="171693.BN988_02661"/>
<dbReference type="PANTHER" id="PTHR37507:SF2">
    <property type="entry name" value="SPORULATION PROTEIN YDCC"/>
    <property type="match status" value="1"/>
</dbReference>
<accession>W9AF80</accession>
<reference evidence="1" key="1">
    <citation type="submission" date="2014-03" db="EMBL/GenBank/DDBJ databases">
        <title>Draft genome sequencing of Oceanobacillus picturae strain S1 isolated from human gut.</title>
        <authorList>
            <person name="Croce O."/>
            <person name="Lagier J.C."/>
            <person name="Raoult D."/>
        </authorList>
    </citation>
    <scope>NUCLEOTIDE SEQUENCE [LARGE SCALE GENOMIC DNA]</scope>
    <source>
        <strain evidence="1">S1</strain>
    </source>
</reference>
<reference evidence="1" key="2">
    <citation type="submission" date="2014-03" db="EMBL/GenBank/DDBJ databases">
        <authorList>
            <person name="Urmite Genomes"/>
        </authorList>
    </citation>
    <scope>NUCLEOTIDE SEQUENCE</scope>
    <source>
        <strain evidence="1">S1</strain>
    </source>
</reference>
<dbReference type="PROSITE" id="PS51257">
    <property type="entry name" value="PROKAR_LIPOPROTEIN"/>
    <property type="match status" value="1"/>
</dbReference>
<dbReference type="InterPro" id="IPR029046">
    <property type="entry name" value="LolA/LolB/LppX"/>
</dbReference>
<dbReference type="InterPro" id="IPR052944">
    <property type="entry name" value="Sporulation_related"/>
</dbReference>
<comment type="caution">
    <text evidence="1">The sequence shown here is derived from an EMBL/GenBank/DDBJ whole genome shotgun (WGS) entry which is preliminary data.</text>
</comment>
<dbReference type="PANTHER" id="PTHR37507">
    <property type="entry name" value="SPORULATION PROTEIN YDCC"/>
    <property type="match status" value="1"/>
</dbReference>
<dbReference type="AlphaFoldDB" id="W9AF80"/>
<name>W9AF80_9BACI</name>
<dbReference type="EMBL" id="CCAX010000002">
    <property type="protein sequence ID" value="CDO04118.1"/>
    <property type="molecule type" value="Genomic_DNA"/>
</dbReference>
<protein>
    <submittedName>
        <fullName evidence="1">Sporulation protein YdcC</fullName>
    </submittedName>
</protein>
<dbReference type="Proteomes" id="UP000028863">
    <property type="component" value="Unassembled WGS sequence"/>
</dbReference>
<sequence>MSMKRMLGILIVMAGFVFLLAACGEKTQEDVLADLEETMKEMEGYKANAEMSMNTGQEDQKFAIDIWHKKDDLFRVALTNDMDEKGSQVILKNKDGVFVLTPALKKNFKFQSDWPENSSQPYLYQSLVNDIKKDKEAEFESTDTHYVFKTKTNYQSNNNLPFQEIHFDKKSLTPVEVKVLDKDKNALVVVKFSSFEKDASFKEDDFSMEKNMASNATEDEAVSGEVEDNALTVSLPTFMAGAELEQKKEIDLEDGKRAILTFSGDKNFTLVQEKRNVVPTMTSPQEVKGDIINLGHTVAGLSEKTLEWSYNGVDYILASDELTKEELIQVAQSVQGQEVK</sequence>
<evidence type="ECO:0000313" key="1">
    <source>
        <dbReference type="EMBL" id="CDO04118.1"/>
    </source>
</evidence>
<gene>
    <name evidence="1" type="primary">ydcC</name>
    <name evidence="1" type="ORF">BN988_02661</name>
</gene>
<dbReference type="SUPFAM" id="SSF89392">
    <property type="entry name" value="Prokaryotic lipoproteins and lipoprotein localization factors"/>
    <property type="match status" value="1"/>
</dbReference>